<dbReference type="KEGG" id="jsv:CNX70_12645"/>
<name>A0A290WVK3_9BURK</name>
<proteinExistence type="predicted"/>
<dbReference type="AlphaFoldDB" id="A0A290WVK3"/>
<sequence>MLPNVGDVYSVFSSELQQYVACQVTRIKDASSSRPLAAVLELDWTGDALPDAAAVQAMRPLLCDYFFWNNRHDHCYATANVPPGHTLVGNIAPLVDVEVNSYRSGWNVGDSVLRQRNWERIDPLRRQQFKAASREREVTLGGHVFRQDATKINDSVLQALGDLSELEQLPCLMSIETSHGTPALMEFIQGNPFINELDWQSSTVPALDFSGSGLERLILQPDGVSSLVLNKGLGLLSLRSAPSPALRIKDGADGRHLTLQCKQTLPSFRGLDQLGGLSLVSMKEVDLAQVAQRFPHLTALRIWGKPGLASQMASLAQLAQLRMFTACDLFAYTAEEFPSAAQLPQLSALWLTSLPADAAKAIKAGYKKAAALGLDLSVTKARKPEWLAENLLNPFRDWDGREHISPTYAKKAALAYKNMLAVTRGIDASMAATAAAAALEAMVSAYVDAFNKIERRTSIIETVEREEIYTVLAELLVQLRGQLGGQGAALVDEAALLDLFDRLREF</sequence>
<keyword evidence="2" id="KW-1185">Reference proteome</keyword>
<reference evidence="1 2" key="1">
    <citation type="submission" date="2017-09" db="EMBL/GenBank/DDBJ databases">
        <title>Complete genome sequence of Janthinobacterium svalbardensis PAMC 27463.</title>
        <authorList>
            <person name="Cho Y.-J."/>
            <person name="Cho A."/>
            <person name="Kim O.-S."/>
            <person name="Lee J.-I."/>
        </authorList>
    </citation>
    <scope>NUCLEOTIDE SEQUENCE [LARGE SCALE GENOMIC DNA]</scope>
    <source>
        <strain evidence="1 2">PAMC 27463</strain>
    </source>
</reference>
<dbReference type="EMBL" id="CP023422">
    <property type="protein sequence ID" value="ATD60917.1"/>
    <property type="molecule type" value="Genomic_DNA"/>
</dbReference>
<evidence type="ECO:0000313" key="1">
    <source>
        <dbReference type="EMBL" id="ATD60917.1"/>
    </source>
</evidence>
<protein>
    <submittedName>
        <fullName evidence="1">Uncharacterized protein</fullName>
    </submittedName>
</protein>
<organism evidence="1 2">
    <name type="scientific">Janthinobacterium svalbardensis</name>
    <dbReference type="NCBI Taxonomy" id="368607"/>
    <lineage>
        <taxon>Bacteria</taxon>
        <taxon>Pseudomonadati</taxon>
        <taxon>Pseudomonadota</taxon>
        <taxon>Betaproteobacteria</taxon>
        <taxon>Burkholderiales</taxon>
        <taxon>Oxalobacteraceae</taxon>
        <taxon>Janthinobacterium</taxon>
    </lineage>
</organism>
<accession>A0A290WVK3</accession>
<dbReference type="Proteomes" id="UP000218437">
    <property type="component" value="Chromosome"/>
</dbReference>
<gene>
    <name evidence="1" type="ORF">CNX70_12645</name>
</gene>
<evidence type="ECO:0000313" key="2">
    <source>
        <dbReference type="Proteomes" id="UP000218437"/>
    </source>
</evidence>